<dbReference type="GO" id="GO:0016887">
    <property type="term" value="F:ATP hydrolysis activity"/>
    <property type="evidence" value="ECO:0007669"/>
    <property type="project" value="InterPro"/>
</dbReference>
<name>A0A6H3FD94_9BACT</name>
<dbReference type="PROSITE" id="PS00211">
    <property type="entry name" value="ABC_TRANSPORTER_1"/>
    <property type="match status" value="1"/>
</dbReference>
<dbReference type="PROSITE" id="PS50893">
    <property type="entry name" value="ABC_TRANSPORTER_2"/>
    <property type="match status" value="1"/>
</dbReference>
<proteinExistence type="predicted"/>
<dbReference type="Gene3D" id="3.30.70.260">
    <property type="match status" value="1"/>
</dbReference>
<dbReference type="Proteomes" id="UP000292919">
    <property type="component" value="Unassembled WGS sequence"/>
</dbReference>
<dbReference type="PANTHER" id="PTHR43166:SF30">
    <property type="entry name" value="METHIONINE IMPORT ATP-BINDING PROTEIN METN"/>
    <property type="match status" value="1"/>
</dbReference>
<evidence type="ECO:0000313" key="10">
    <source>
        <dbReference type="Proteomes" id="UP000292919"/>
    </source>
</evidence>
<dbReference type="RefSeq" id="WP_118229992.1">
    <property type="nucleotide sequence ID" value="NZ_DBFBQU010000281.1"/>
</dbReference>
<evidence type="ECO:0000313" key="9">
    <source>
        <dbReference type="EMBL" id="TBH81174.1"/>
    </source>
</evidence>
<gene>
    <name evidence="9" type="ORF">EB812_03565</name>
</gene>
<evidence type="ECO:0000256" key="6">
    <source>
        <dbReference type="ARBA" id="ARBA00022970"/>
    </source>
</evidence>
<keyword evidence="10" id="KW-1185">Reference proteome</keyword>
<keyword evidence="3" id="KW-0547">Nucleotide-binding</keyword>
<reference evidence="9 10" key="1">
    <citation type="submission" date="2018-12" db="EMBL/GenBank/DDBJ databases">
        <title>First genome draft of Desulfovibrio legallis sp. nov.</title>
        <authorList>
            <person name="Ben Dhia O."/>
            <person name="Najjari A."/>
            <person name="Ferjani R."/>
            <person name="Fhoula I."/>
            <person name="Fardeau M.-L."/>
            <person name="Boudabbous A."/>
            <person name="Ouzari H.I."/>
        </authorList>
    </citation>
    <scope>NUCLEOTIDE SEQUENCE [LARGE SCALE GENOMIC DNA]</scope>
    <source>
        <strain evidence="9 10">H1T</strain>
    </source>
</reference>
<dbReference type="Gene3D" id="3.40.50.300">
    <property type="entry name" value="P-loop containing nucleotide triphosphate hydrolases"/>
    <property type="match status" value="1"/>
</dbReference>
<evidence type="ECO:0000256" key="1">
    <source>
        <dbReference type="ARBA" id="ARBA00022448"/>
    </source>
</evidence>
<dbReference type="InterPro" id="IPR017871">
    <property type="entry name" value="ABC_transporter-like_CS"/>
</dbReference>
<dbReference type="SMART" id="SM00382">
    <property type="entry name" value="AAA"/>
    <property type="match status" value="1"/>
</dbReference>
<dbReference type="AlphaFoldDB" id="A0A6H3FD94"/>
<dbReference type="SMART" id="SM00930">
    <property type="entry name" value="NIL"/>
    <property type="match status" value="1"/>
</dbReference>
<organism evidence="9 10">
    <name type="scientific">Desulfovibrio legallii</name>
    <dbReference type="NCBI Taxonomy" id="571438"/>
    <lineage>
        <taxon>Bacteria</taxon>
        <taxon>Pseudomonadati</taxon>
        <taxon>Thermodesulfobacteriota</taxon>
        <taxon>Desulfovibrionia</taxon>
        <taxon>Desulfovibrionales</taxon>
        <taxon>Desulfovibrionaceae</taxon>
        <taxon>Desulfovibrio</taxon>
    </lineage>
</organism>
<keyword evidence="7" id="KW-0472">Membrane</keyword>
<comment type="caution">
    <text evidence="9">The sequence shown here is derived from an EMBL/GenBank/DDBJ whole genome shotgun (WGS) entry which is preliminary data.</text>
</comment>
<evidence type="ECO:0000256" key="7">
    <source>
        <dbReference type="ARBA" id="ARBA00023136"/>
    </source>
</evidence>
<dbReference type="Pfam" id="PF00005">
    <property type="entry name" value="ABC_tran"/>
    <property type="match status" value="1"/>
</dbReference>
<dbReference type="Pfam" id="PF09383">
    <property type="entry name" value="NIL"/>
    <property type="match status" value="1"/>
</dbReference>
<evidence type="ECO:0000259" key="8">
    <source>
        <dbReference type="PROSITE" id="PS50893"/>
    </source>
</evidence>
<dbReference type="InterPro" id="IPR027417">
    <property type="entry name" value="P-loop_NTPase"/>
</dbReference>
<keyword evidence="6" id="KW-0029">Amino-acid transport</keyword>
<evidence type="ECO:0000256" key="2">
    <source>
        <dbReference type="ARBA" id="ARBA00022475"/>
    </source>
</evidence>
<evidence type="ECO:0000256" key="5">
    <source>
        <dbReference type="ARBA" id="ARBA00022967"/>
    </source>
</evidence>
<dbReference type="InterPro" id="IPR050086">
    <property type="entry name" value="MetN_ABC_transporter-like"/>
</dbReference>
<keyword evidence="5" id="KW-1278">Translocase</keyword>
<dbReference type="GO" id="GO:0006865">
    <property type="term" value="P:amino acid transport"/>
    <property type="evidence" value="ECO:0007669"/>
    <property type="project" value="UniProtKB-KW"/>
</dbReference>
<dbReference type="InterPro" id="IPR003439">
    <property type="entry name" value="ABC_transporter-like_ATP-bd"/>
</dbReference>
<keyword evidence="4 9" id="KW-0067">ATP-binding</keyword>
<protein>
    <submittedName>
        <fullName evidence="9">Methionine ABC transporter ATP-binding protein</fullName>
    </submittedName>
</protein>
<dbReference type="PANTHER" id="PTHR43166">
    <property type="entry name" value="AMINO ACID IMPORT ATP-BINDING PROTEIN"/>
    <property type="match status" value="1"/>
</dbReference>
<dbReference type="InterPro" id="IPR018449">
    <property type="entry name" value="NIL_domain"/>
</dbReference>
<dbReference type="InterPro" id="IPR003593">
    <property type="entry name" value="AAA+_ATPase"/>
</dbReference>
<evidence type="ECO:0000256" key="3">
    <source>
        <dbReference type="ARBA" id="ARBA00022741"/>
    </source>
</evidence>
<dbReference type="GO" id="GO:0005524">
    <property type="term" value="F:ATP binding"/>
    <property type="evidence" value="ECO:0007669"/>
    <property type="project" value="UniProtKB-KW"/>
</dbReference>
<dbReference type="SUPFAM" id="SSF52540">
    <property type="entry name" value="P-loop containing nucleoside triphosphate hydrolases"/>
    <property type="match status" value="1"/>
</dbReference>
<sequence>MIEVSGLCKSYGAHEVLHNIDMCVHEGEIFGIVGHSGAGKSTLLRCLNGLEPYQKGSVKVMGVEVAGLEGRRLRELQSKMGMIFQNFNLMARKNVFDNVAFPLAIWHKGNPRKRVMELLELVGLADRAGQRVQSLSGGQKQRVGIARALALNPQVLLCDEATSALDPKTTASILDLLEDINKRLHLTIIMVTHQMEVVKRLCHSLLLLDNGRTVGLGRTEELFLAPGKDMQAFADNEYTLIPGGTNIRLMFPREISQQAVITHMARSLDLDFSIVGGKLERYLDDVFGFLIINVPDQSRDTVLRYLKDHRLYWEILEYPQAEKEAAHDRAAD</sequence>
<keyword evidence="2" id="KW-1003">Cell membrane</keyword>
<accession>A0A6H3FD94</accession>
<dbReference type="InterPro" id="IPR045865">
    <property type="entry name" value="ACT-like_dom_sf"/>
</dbReference>
<dbReference type="SUPFAM" id="SSF55021">
    <property type="entry name" value="ACT-like"/>
    <property type="match status" value="1"/>
</dbReference>
<keyword evidence="1" id="KW-0813">Transport</keyword>
<feature type="domain" description="ABC transporter" evidence="8">
    <location>
        <begin position="2"/>
        <end position="235"/>
    </location>
</feature>
<dbReference type="EMBL" id="SIXC01000003">
    <property type="protein sequence ID" value="TBH81174.1"/>
    <property type="molecule type" value="Genomic_DNA"/>
</dbReference>
<evidence type="ECO:0000256" key="4">
    <source>
        <dbReference type="ARBA" id="ARBA00022840"/>
    </source>
</evidence>